<keyword evidence="4" id="KW-1185">Reference proteome</keyword>
<evidence type="ECO:0000313" key="3">
    <source>
        <dbReference type="EMBL" id="TLX20963.1"/>
    </source>
</evidence>
<dbReference type="AlphaFoldDB" id="A0A5R9PD49"/>
<dbReference type="Proteomes" id="UP000308508">
    <property type="component" value="Unassembled WGS sequence"/>
</dbReference>
<protein>
    <recommendedName>
        <fullName evidence="2">KfrA N-terminal DNA-binding domain-containing protein</fullName>
    </recommendedName>
</protein>
<comment type="caution">
    <text evidence="3">The sequence shown here is derived from an EMBL/GenBank/DDBJ whole genome shotgun (WGS) entry which is preliminary data.</text>
</comment>
<accession>A0A5R9PD49</accession>
<dbReference type="EMBL" id="SROY01000006">
    <property type="protein sequence ID" value="TLX20963.1"/>
    <property type="molecule type" value="Genomic_DNA"/>
</dbReference>
<gene>
    <name evidence="3" type="ORF">E5S66_12220</name>
</gene>
<reference evidence="3 4" key="1">
    <citation type="submission" date="2019-04" db="EMBL/GenBank/DDBJ databases">
        <authorList>
            <person name="Grouzdev D.S."/>
            <person name="Nazina T.N."/>
        </authorList>
    </citation>
    <scope>NUCLEOTIDE SEQUENCE [LARGE SCALE GENOMIC DNA]</scope>
    <source>
        <strain evidence="3 4">SHC 3-19</strain>
    </source>
</reference>
<keyword evidence="1" id="KW-0175">Coiled coil</keyword>
<sequence length="218" mass="23964">MIQTQIAGDGRDARSRIIAAATELYARSGKFPSVAAVRHAAQVDMNAASAVMREWRRERQQPPAVAVVPLPEPVLQMSNAALTSVWNSAVEIAGEALRNAQVAWADERSQAEQHLQQVIDAYDGQTADMAEVRRALREAEERLGAVSTQTQQLMARLAHSELQQAQHLADRDKALMEAARAREECAHMSGQLETLVRQNTELLSHLNSLVIPPVTMDS</sequence>
<feature type="domain" description="KfrA N-terminal DNA-binding" evidence="2">
    <location>
        <begin position="14"/>
        <end position="119"/>
    </location>
</feature>
<organism evidence="3 4">
    <name type="scientific">Thermomonas fusca</name>
    <dbReference type="NCBI Taxonomy" id="215690"/>
    <lineage>
        <taxon>Bacteria</taxon>
        <taxon>Pseudomonadati</taxon>
        <taxon>Pseudomonadota</taxon>
        <taxon>Gammaproteobacteria</taxon>
        <taxon>Lysobacterales</taxon>
        <taxon>Lysobacteraceae</taxon>
        <taxon>Thermomonas</taxon>
    </lineage>
</organism>
<dbReference type="InterPro" id="IPR021104">
    <property type="entry name" value="KfrA_DNA-bd_N"/>
</dbReference>
<dbReference type="Pfam" id="PF11740">
    <property type="entry name" value="KfrA_N"/>
    <property type="match status" value="1"/>
</dbReference>
<evidence type="ECO:0000256" key="1">
    <source>
        <dbReference type="SAM" id="Coils"/>
    </source>
</evidence>
<proteinExistence type="predicted"/>
<evidence type="ECO:0000313" key="4">
    <source>
        <dbReference type="Proteomes" id="UP000308508"/>
    </source>
</evidence>
<evidence type="ECO:0000259" key="2">
    <source>
        <dbReference type="Pfam" id="PF11740"/>
    </source>
</evidence>
<dbReference type="RefSeq" id="WP_138349642.1">
    <property type="nucleotide sequence ID" value="NZ_SROY01000006.1"/>
</dbReference>
<feature type="coiled-coil region" evidence="1">
    <location>
        <begin position="122"/>
        <end position="198"/>
    </location>
</feature>
<name>A0A5R9PD49_9GAMM</name>